<dbReference type="InterPro" id="IPR025295">
    <property type="entry name" value="eCIS_core_dom"/>
</dbReference>
<dbReference type="RefSeq" id="WP_263247383.1">
    <property type="nucleotide sequence ID" value="NZ_BAABLT010000020.1"/>
</dbReference>
<evidence type="ECO:0000313" key="2">
    <source>
        <dbReference type="EMBL" id="MFD0920122.1"/>
    </source>
</evidence>
<proteinExistence type="predicted"/>
<feature type="domain" description="eCIS core" evidence="1">
    <location>
        <begin position="59"/>
        <end position="136"/>
    </location>
</feature>
<organism evidence="2 3">
    <name type="scientific">Saccharopolyspora rosea</name>
    <dbReference type="NCBI Taxonomy" id="524884"/>
    <lineage>
        <taxon>Bacteria</taxon>
        <taxon>Bacillati</taxon>
        <taxon>Actinomycetota</taxon>
        <taxon>Actinomycetes</taxon>
        <taxon>Pseudonocardiales</taxon>
        <taxon>Pseudonocardiaceae</taxon>
        <taxon>Saccharopolyspora</taxon>
    </lineage>
</organism>
<dbReference type="EMBL" id="JBHTIW010000005">
    <property type="protein sequence ID" value="MFD0920122.1"/>
    <property type="molecule type" value="Genomic_DNA"/>
</dbReference>
<protein>
    <submittedName>
        <fullName evidence="2">DUF4157 domain-containing protein</fullName>
    </submittedName>
</protein>
<accession>A0ABW3FQW9</accession>
<dbReference type="Proteomes" id="UP001597018">
    <property type="component" value="Unassembled WGS sequence"/>
</dbReference>
<evidence type="ECO:0000313" key="3">
    <source>
        <dbReference type="Proteomes" id="UP001597018"/>
    </source>
</evidence>
<dbReference type="Pfam" id="PF13699">
    <property type="entry name" value="eCIS_core"/>
    <property type="match status" value="1"/>
</dbReference>
<sequence>MTGCAARSACSAPGHGFAPEAEREADAAATLGGKIVSSAPAPQDPARLRALLPDAPGTPLDTATQREMAARFAHDFSRVRVHDDARAAELAADQRARAYAVGHHVVFGAGRYAPHSPAGRALLTHELGHVVQQSRAGVLALQRDDADRPPPAAVTDPETALGQRLVRDFSSGVALAFYAPMPHDKEEARNAAQKWAKREQALAVKGRRISAANVVFGEPMSDDEHPLTATIGAIGRMLSAAVAKAPPGPEGPLPPGLGPSTVRTLAVFAHGTSTWCGLGSITSSTAASIVKSIAPALGPSINIVLYSCNAGRDPDESEDWVKGTMRPGGGKASLAAVTRDALIAEGKGGSVWGHTTTGHVSENFALREFDVTSGRGSAGSSFVTRYVFTGPDKTTATQELLDAAMAQGYEISPRGTARADAVVENEMYRCYAEANRELDFRGGKLAESAPTHPVEVGRLVRDHWTSTYWPGHRSKAAEILVKELVASGLAKKKPPVSR</sequence>
<keyword evidence="3" id="KW-1185">Reference proteome</keyword>
<gene>
    <name evidence="2" type="ORF">ACFQ16_10250</name>
</gene>
<evidence type="ECO:0000259" key="1">
    <source>
        <dbReference type="Pfam" id="PF13699"/>
    </source>
</evidence>
<reference evidence="3" key="1">
    <citation type="journal article" date="2019" name="Int. J. Syst. Evol. Microbiol.">
        <title>The Global Catalogue of Microorganisms (GCM) 10K type strain sequencing project: providing services to taxonomists for standard genome sequencing and annotation.</title>
        <authorList>
            <consortium name="The Broad Institute Genomics Platform"/>
            <consortium name="The Broad Institute Genome Sequencing Center for Infectious Disease"/>
            <person name="Wu L."/>
            <person name="Ma J."/>
        </authorList>
    </citation>
    <scope>NUCLEOTIDE SEQUENCE [LARGE SCALE GENOMIC DNA]</scope>
    <source>
        <strain evidence="3">CCUG 56401</strain>
    </source>
</reference>
<comment type="caution">
    <text evidence="2">The sequence shown here is derived from an EMBL/GenBank/DDBJ whole genome shotgun (WGS) entry which is preliminary data.</text>
</comment>
<name>A0ABW3FQW9_9PSEU</name>